<feature type="region of interest" description="Disordered" evidence="1">
    <location>
        <begin position="270"/>
        <end position="305"/>
    </location>
</feature>
<feature type="region of interest" description="Disordered" evidence="1">
    <location>
        <begin position="19"/>
        <end position="87"/>
    </location>
</feature>
<feature type="compositionally biased region" description="Polar residues" evidence="1">
    <location>
        <begin position="19"/>
        <end position="28"/>
    </location>
</feature>
<feature type="compositionally biased region" description="Basic and acidic residues" evidence="1">
    <location>
        <begin position="1055"/>
        <end position="1067"/>
    </location>
</feature>
<feature type="compositionally biased region" description="Polar residues" evidence="1">
    <location>
        <begin position="51"/>
        <end position="72"/>
    </location>
</feature>
<dbReference type="OrthoDB" id="7491256at2759"/>
<reference evidence="2 3" key="1">
    <citation type="journal article" date="2017" name="BMC Biol.">
        <title>Genomic innovations, transcriptional plasticity and gene loss underlying the evolution and divergence of two highly polyphagous and invasive Helicoverpa pest species.</title>
        <authorList>
            <person name="Pearce S.L."/>
            <person name="Clarke D.F."/>
            <person name="East P.D."/>
            <person name="Elfekih S."/>
            <person name="Gordon K.H."/>
            <person name="Jermiin L.S."/>
            <person name="McGaughran A."/>
            <person name="Oakeshott J.G."/>
            <person name="Papanikolaou A."/>
            <person name="Perera O.P."/>
            <person name="Rane R.V."/>
            <person name="Richards S."/>
            <person name="Tay W.T."/>
            <person name="Walsh T.K."/>
            <person name="Anderson A."/>
            <person name="Anderson C.J."/>
            <person name="Asgari S."/>
            <person name="Board P.G."/>
            <person name="Bretschneider A."/>
            <person name="Campbell P.M."/>
            <person name="Chertemps T."/>
            <person name="Christeller J.T."/>
            <person name="Coppin C.W."/>
            <person name="Downes S.J."/>
            <person name="Duan G."/>
            <person name="Farnsworth C.A."/>
            <person name="Good R.T."/>
            <person name="Han L.B."/>
            <person name="Han Y.C."/>
            <person name="Hatje K."/>
            <person name="Horne I."/>
            <person name="Huang Y.P."/>
            <person name="Hughes D.S."/>
            <person name="Jacquin-Joly E."/>
            <person name="James W."/>
            <person name="Jhangiani S."/>
            <person name="Kollmar M."/>
            <person name="Kuwar S.S."/>
            <person name="Li S."/>
            <person name="Liu N.Y."/>
            <person name="Maibeche M.T."/>
            <person name="Miller J.R."/>
            <person name="Montagne N."/>
            <person name="Perry T."/>
            <person name="Qu J."/>
            <person name="Song S.V."/>
            <person name="Sutton G.G."/>
            <person name="Vogel H."/>
            <person name="Walenz B.P."/>
            <person name="Xu W."/>
            <person name="Zhang H.J."/>
            <person name="Zou Z."/>
            <person name="Batterham P."/>
            <person name="Edwards O.R."/>
            <person name="Feyereisen R."/>
            <person name="Gibbs R.A."/>
            <person name="Heckel D.G."/>
            <person name="McGrath A."/>
            <person name="Robin C."/>
            <person name="Scherer S.E."/>
            <person name="Worley K.C."/>
            <person name="Wu Y.D."/>
        </authorList>
    </citation>
    <scope>NUCLEOTIDE SEQUENCE [LARGE SCALE GENOMIC DNA]</scope>
    <source>
        <strain evidence="2">Harm_GR_Male_#8</strain>
        <tissue evidence="2">Whole organism</tissue>
    </source>
</reference>
<keyword evidence="3" id="KW-1185">Reference proteome</keyword>
<protein>
    <submittedName>
        <fullName evidence="2">Uncharacterized protein</fullName>
    </submittedName>
</protein>
<name>A0A2W1BH50_HELAM</name>
<accession>A0A2W1BH50</accession>
<evidence type="ECO:0000256" key="1">
    <source>
        <dbReference type="SAM" id="MobiDB-lite"/>
    </source>
</evidence>
<evidence type="ECO:0000313" key="3">
    <source>
        <dbReference type="Proteomes" id="UP000249218"/>
    </source>
</evidence>
<evidence type="ECO:0000313" key="2">
    <source>
        <dbReference type="EMBL" id="PZC73014.1"/>
    </source>
</evidence>
<organism evidence="2 3">
    <name type="scientific">Helicoverpa armigera</name>
    <name type="common">Cotton bollworm</name>
    <name type="synonym">Heliothis armigera</name>
    <dbReference type="NCBI Taxonomy" id="29058"/>
    <lineage>
        <taxon>Eukaryota</taxon>
        <taxon>Metazoa</taxon>
        <taxon>Ecdysozoa</taxon>
        <taxon>Arthropoda</taxon>
        <taxon>Hexapoda</taxon>
        <taxon>Insecta</taxon>
        <taxon>Pterygota</taxon>
        <taxon>Neoptera</taxon>
        <taxon>Endopterygota</taxon>
        <taxon>Lepidoptera</taxon>
        <taxon>Glossata</taxon>
        <taxon>Ditrysia</taxon>
        <taxon>Noctuoidea</taxon>
        <taxon>Noctuidae</taxon>
        <taxon>Heliothinae</taxon>
        <taxon>Helicoverpa</taxon>
    </lineage>
</organism>
<feature type="region of interest" description="Disordered" evidence="1">
    <location>
        <begin position="1053"/>
        <end position="1104"/>
    </location>
</feature>
<feature type="compositionally biased region" description="Polar residues" evidence="1">
    <location>
        <begin position="280"/>
        <end position="305"/>
    </location>
</feature>
<dbReference type="EMBL" id="KZ150134">
    <property type="protein sequence ID" value="PZC73014.1"/>
    <property type="molecule type" value="Genomic_DNA"/>
</dbReference>
<proteinExistence type="predicted"/>
<gene>
    <name evidence="2" type="primary">HaOG210185</name>
    <name evidence="2" type="ORF">B5X24_HaOG210185</name>
</gene>
<dbReference type="Proteomes" id="UP000249218">
    <property type="component" value="Unassembled WGS sequence"/>
</dbReference>
<sequence>MEAQTQNESTKETFKYVNVSQRTRMSRNNSKERICTVIHPNPNYSDHMRGKSNSRLPRIVRTTSKLKPTDTSPKMIEDSGDSPPGPSKLTGFTVKMKKEDIPENLKTSHIPRRKSMKDGMKGSNECIMKNPTVTNNQFIPETKNVQRVNMLINPEFCSEERVPASKQSTRPIPTLGQIYGRVNMIDSDRLNDWFMELNTPMNSIASNPRPASYGVGHEYNDCISSTEASPAHCHQSDLQRSTIVLDRKNNLMNGFKPANDTVSTWMPSEMEFPTRDNESGYKTMSSKNQPKSIQPQYVSKQVDSQPVKPNNTYCIGLDSYDSSKTSSMLGQSNECSTATSSLLKEQQTVVLCQTPEVKQKVEEGTNVSKNSVDLKPTRISKNEEDKSYHYPSHVVQNTDIRQHRAPVPSYTECLSEILQKTTNFEIMEGIESPKTPSSAGATDIEYRDNLSTDGNMDALDDFTAAEEQSAQEWRRPPFHSNANMTFVKSDDTATNWSCRYRSETSDGCLDDHHHHDSYQLRHEYYKKFYDDSHNDSRGRCKKCQGFKRFPSSRYNLPRTFGSWRQRLSIRRICRRRWNHVWKKTAERWASWSRYTRPPAKFRRFRVMHYLQRSLVWEDADVQTNIHVYHERGIGSSVKEQKSAAIGTVFNMETWNAIANRTDSAVGTISNNTRIRHVNLGPSMFPFLYNNSKRKPAPLQTVDKTQSPYFQDMDSSVSGNTLNENFAWNDGDVCNCNSIRSCQFQVTDPMPETVEQATSLSESDDSNLADELTDTMGLSYSMSDKVTSTVVKFNPRWLGKRPGEAITCHNAETEVTFLPMFGNSSTGTITSGGDITFYRPLAGTDISHLITETRTQQALYPILRKFNSNGPTLMTRERSTETAAQTQISGFVPEKVSTGTVTFNPVLTENATSYTPTVLTPPRKTSTEKAFAECKVQTDIPKISEPKSVSTSIGKVLPEKAEFTMQTELSKPVPKSDLETQMSPVHSHSVSTYTHSYPLFGNRQSAFISACVLVNNEEDKESFAVETQSKMPPALAYAGTNIVSISSRHLAGAKGDISKTEMKSDKPRPGSSKLKPRLIRKPPPITTCGTDAMGFSPSETVTQSSSTRGLDSYYETEILLNNLIKKALIGDGSHHSRYSSERSGSQQLMCVTTYTNTHVGLETRGIGPTASDISKLTGIDKTDTSVQYMEDGEGKEQSMTAKEAVECGTGEDWTDSLQAQKPLHQCASVMTAYCGHAEAVQVSSAQATTTDEGNDPEYIDKQLCNCACESAVVSHDTETNTETQPVAPITENIAQPSILKTLHPTEEAKSCSKISNRKSKSKVEFQDDSTHHIISLPRIFGKKKSLTPVKLPPSPTFSTPLCKDSITAEQWINECPSKEKTYQSLLMSKDEEEKEQIHITSSKLELEESPIIIPMGLPPLSLSKDSLADVFPITKSKDVFKKQPEIVTVNRVMVDEITSGLFDTKDKKEVKESIQQACPEICETGTESSLCQRSASVLTTQCVLPAPLPCDGKLIALQAPAECVFVYGEPRCAIHKTNTDAAVQMHPRMKTASKPKRGVCHSVGMLTSLGALREEPSKRKPNSLIREVLSPKVYKALYETTKRVVNEETKQQPITVKDAIVGPVLVDAEVEATKFYMGDVRSAGVVTSLGRGFDYPMNCYCKDLTHSHNKCAAVYHVAKVEETTETAPNTHAKLLNMPEENKDGCFEDCVKTHLVTSCRYYSNLLTKHLGRVKENLTKHLATPMGPTVEPSELPPYPNSEACTMKPSGRSAFASQTLKYSPYHKSAKHLSCCVLSPATSLTDICKHDKDHLKSVYYMLSAIEGRLRRLKLNSPNSYVRKST</sequence>